<dbReference type="Proteomes" id="UP000316079">
    <property type="component" value="Unassembled WGS sequence"/>
</dbReference>
<evidence type="ECO:0000256" key="3">
    <source>
        <dbReference type="SAM" id="MobiDB-lite"/>
    </source>
</evidence>
<evidence type="ECO:0000313" key="6">
    <source>
        <dbReference type="Proteomes" id="UP000316079"/>
    </source>
</evidence>
<dbReference type="InterPro" id="IPR006671">
    <property type="entry name" value="Cyclin_N"/>
</dbReference>
<accession>A0A553Q6N6</accession>
<sequence>MYLFIFFNLQGSNISPSQFHDVIVWLLKISNASQFSSETFTLGVCVINSMLAAVRTQLKYLKCMAITSLILAAKINEEDEATSSVKDVLELSGCRFSMAEIQRMERVILRKLHWELHVRCIRENKCFCHFWLNHLSLALSLPVQFHALLASGPSSVVPQSMPILQGALWSKQLQQLMACSQLWPFRGSRLALAIITRGLESGHSAVAHLLTRAQIEPRELLCCQEVVDKHLNSPKPQNSIYIHSERLFTLPERQEYAHLEQRGTCQTEEEEESTGLPCPPLPRRSVSQ</sequence>
<dbReference type="STRING" id="623744.A0A553Q6N6"/>
<protein>
    <recommendedName>
        <fullName evidence="4">Cyclin-like domain-containing protein</fullName>
    </recommendedName>
</protein>
<dbReference type="Gene3D" id="1.10.472.10">
    <property type="entry name" value="Cyclin-like"/>
    <property type="match status" value="1"/>
</dbReference>
<gene>
    <name evidence="5" type="ORF">DNTS_010169</name>
</gene>
<reference evidence="5 6" key="1">
    <citation type="journal article" date="2019" name="Sci. Data">
        <title>Hybrid genome assembly and annotation of Danionella translucida.</title>
        <authorList>
            <person name="Kadobianskyi M."/>
            <person name="Schulze L."/>
            <person name="Schuelke M."/>
            <person name="Judkewitz B."/>
        </authorList>
    </citation>
    <scope>NUCLEOTIDE SEQUENCE [LARGE SCALE GENOMIC DNA]</scope>
    <source>
        <strain evidence="5 6">Bolton</strain>
    </source>
</reference>
<name>A0A553Q6N6_9TELE</name>
<dbReference type="PANTHER" id="PTHR10177">
    <property type="entry name" value="CYCLINS"/>
    <property type="match status" value="1"/>
</dbReference>
<keyword evidence="1 2" id="KW-0195">Cyclin</keyword>
<organism evidence="5 6">
    <name type="scientific">Danionella cerebrum</name>
    <dbReference type="NCBI Taxonomy" id="2873325"/>
    <lineage>
        <taxon>Eukaryota</taxon>
        <taxon>Metazoa</taxon>
        <taxon>Chordata</taxon>
        <taxon>Craniata</taxon>
        <taxon>Vertebrata</taxon>
        <taxon>Euteleostomi</taxon>
        <taxon>Actinopterygii</taxon>
        <taxon>Neopterygii</taxon>
        <taxon>Teleostei</taxon>
        <taxon>Ostariophysi</taxon>
        <taxon>Cypriniformes</taxon>
        <taxon>Danionidae</taxon>
        <taxon>Danioninae</taxon>
        <taxon>Danionella</taxon>
    </lineage>
</organism>
<dbReference type="Pfam" id="PF00134">
    <property type="entry name" value="Cyclin_N"/>
    <property type="match status" value="1"/>
</dbReference>
<dbReference type="OrthoDB" id="769138at2759"/>
<proteinExistence type="inferred from homology"/>
<feature type="domain" description="Cyclin-like" evidence="4">
    <location>
        <begin position="24"/>
        <end position="110"/>
    </location>
</feature>
<evidence type="ECO:0000313" key="5">
    <source>
        <dbReference type="EMBL" id="TRY85595.1"/>
    </source>
</evidence>
<dbReference type="SMART" id="SM00385">
    <property type="entry name" value="CYCLIN"/>
    <property type="match status" value="1"/>
</dbReference>
<comment type="similarity">
    <text evidence="2">Belongs to the cyclin family.</text>
</comment>
<evidence type="ECO:0000259" key="4">
    <source>
        <dbReference type="SMART" id="SM00385"/>
    </source>
</evidence>
<dbReference type="InterPro" id="IPR013763">
    <property type="entry name" value="Cyclin-like_dom"/>
</dbReference>
<evidence type="ECO:0000256" key="2">
    <source>
        <dbReference type="RuleBase" id="RU000383"/>
    </source>
</evidence>
<dbReference type="FunFam" id="1.10.472.10:FF:000006">
    <property type="entry name" value="Cyclin I"/>
    <property type="match status" value="1"/>
</dbReference>
<dbReference type="AlphaFoldDB" id="A0A553Q6N6"/>
<dbReference type="EMBL" id="SRMA01026269">
    <property type="protein sequence ID" value="TRY85595.1"/>
    <property type="molecule type" value="Genomic_DNA"/>
</dbReference>
<dbReference type="InterPro" id="IPR039361">
    <property type="entry name" value="Cyclin"/>
</dbReference>
<comment type="caution">
    <text evidence="5">The sequence shown here is derived from an EMBL/GenBank/DDBJ whole genome shotgun (WGS) entry which is preliminary data.</text>
</comment>
<evidence type="ECO:0000256" key="1">
    <source>
        <dbReference type="ARBA" id="ARBA00023127"/>
    </source>
</evidence>
<dbReference type="SUPFAM" id="SSF47954">
    <property type="entry name" value="Cyclin-like"/>
    <property type="match status" value="1"/>
</dbReference>
<dbReference type="InterPro" id="IPR036915">
    <property type="entry name" value="Cyclin-like_sf"/>
</dbReference>
<keyword evidence="6" id="KW-1185">Reference proteome</keyword>
<feature type="region of interest" description="Disordered" evidence="3">
    <location>
        <begin position="259"/>
        <end position="288"/>
    </location>
</feature>